<dbReference type="GO" id="GO:0016020">
    <property type="term" value="C:membrane"/>
    <property type="evidence" value="ECO:0007669"/>
    <property type="project" value="TreeGrafter"/>
</dbReference>
<sequence>MTRNVLGLHCSLASGAVFEALRDVLPEVLFHCPDLPGHGTSGGWDELQDFQTQALDLAMEAAPNGRFDVLGHSFGGCLALRLLADHPERVRSLVLIEPVKFAAADAAELEDHWLEMTRFDVAMARGDHVKAARMFMEVWGDGTNFDDLSDLQRAYVIDRIPLIPAMAPSITEDIHDVLNRLPAGRPPTLIVARHNPPDIVRSICDGLQRHMPQARQARTGRGHMIPLTDTGDLAQVVRDFWRDAEAMDDAE</sequence>
<proteinExistence type="predicted"/>
<evidence type="ECO:0000313" key="2">
    <source>
        <dbReference type="EMBL" id="SEK74105.1"/>
    </source>
</evidence>
<dbReference type="AlphaFoldDB" id="A0A1H7JKX6"/>
<protein>
    <submittedName>
        <fullName evidence="2">Pimeloyl-ACP methyl ester carboxylesterase</fullName>
    </submittedName>
</protein>
<dbReference type="Gene3D" id="3.40.50.1820">
    <property type="entry name" value="alpha/beta hydrolase"/>
    <property type="match status" value="1"/>
</dbReference>
<dbReference type="PRINTS" id="PR00111">
    <property type="entry name" value="ABHYDROLASE"/>
</dbReference>
<evidence type="ECO:0000313" key="3">
    <source>
        <dbReference type="Proteomes" id="UP000199283"/>
    </source>
</evidence>
<feature type="domain" description="AB hydrolase-1" evidence="1">
    <location>
        <begin position="8"/>
        <end position="108"/>
    </location>
</feature>
<dbReference type="InterPro" id="IPR050266">
    <property type="entry name" value="AB_hydrolase_sf"/>
</dbReference>
<dbReference type="SUPFAM" id="SSF53474">
    <property type="entry name" value="alpha/beta-Hydrolases"/>
    <property type="match status" value="1"/>
</dbReference>
<dbReference type="InterPro" id="IPR000073">
    <property type="entry name" value="AB_hydrolase_1"/>
</dbReference>
<keyword evidence="3" id="KW-1185">Reference proteome</keyword>
<reference evidence="2 3" key="1">
    <citation type="submission" date="2016-10" db="EMBL/GenBank/DDBJ databases">
        <authorList>
            <person name="de Groot N.N."/>
        </authorList>
    </citation>
    <scope>NUCLEOTIDE SEQUENCE [LARGE SCALE GENOMIC DNA]</scope>
    <source>
        <strain evidence="2 3">DSM 14858</strain>
    </source>
</reference>
<organism evidence="2 3">
    <name type="scientific">Jannaschia helgolandensis</name>
    <dbReference type="NCBI Taxonomy" id="188906"/>
    <lineage>
        <taxon>Bacteria</taxon>
        <taxon>Pseudomonadati</taxon>
        <taxon>Pseudomonadota</taxon>
        <taxon>Alphaproteobacteria</taxon>
        <taxon>Rhodobacterales</taxon>
        <taxon>Roseobacteraceae</taxon>
        <taxon>Jannaschia</taxon>
    </lineage>
</organism>
<gene>
    <name evidence="2" type="ORF">SAMN04488526_1369</name>
</gene>
<accession>A0A1H7JKX6</accession>
<dbReference type="Proteomes" id="UP000199283">
    <property type="component" value="Unassembled WGS sequence"/>
</dbReference>
<dbReference type="InterPro" id="IPR029058">
    <property type="entry name" value="AB_hydrolase_fold"/>
</dbReference>
<dbReference type="Pfam" id="PF00561">
    <property type="entry name" value="Abhydrolase_1"/>
    <property type="match status" value="1"/>
</dbReference>
<dbReference type="PANTHER" id="PTHR43798:SF33">
    <property type="entry name" value="HYDROLASE, PUTATIVE (AFU_ORTHOLOGUE AFUA_2G14860)-RELATED"/>
    <property type="match status" value="1"/>
</dbReference>
<dbReference type="STRING" id="188906.SAMN04488526_1369"/>
<dbReference type="RefSeq" id="WP_175495789.1">
    <property type="nucleotide sequence ID" value="NZ_FNZQ01000001.1"/>
</dbReference>
<dbReference type="PANTHER" id="PTHR43798">
    <property type="entry name" value="MONOACYLGLYCEROL LIPASE"/>
    <property type="match status" value="1"/>
</dbReference>
<evidence type="ECO:0000259" key="1">
    <source>
        <dbReference type="Pfam" id="PF00561"/>
    </source>
</evidence>
<name>A0A1H7JKX6_9RHOB</name>
<dbReference type="EMBL" id="FNZQ01000001">
    <property type="protein sequence ID" value="SEK74105.1"/>
    <property type="molecule type" value="Genomic_DNA"/>
</dbReference>